<dbReference type="OrthoDB" id="5396786at2759"/>
<dbReference type="Pfam" id="PF08568">
    <property type="entry name" value="Kinetochor_Ybp2"/>
    <property type="match status" value="1"/>
</dbReference>
<dbReference type="EMBL" id="ML213523">
    <property type="protein sequence ID" value="TFK47514.1"/>
    <property type="molecule type" value="Genomic_DNA"/>
</dbReference>
<keyword evidence="3" id="KW-1185">Reference proteome</keyword>
<feature type="region of interest" description="Disordered" evidence="1">
    <location>
        <begin position="107"/>
        <end position="126"/>
    </location>
</feature>
<dbReference type="InterPro" id="IPR013877">
    <property type="entry name" value="YAP-bd/ALF4/Glomulin"/>
</dbReference>
<dbReference type="Proteomes" id="UP000305948">
    <property type="component" value="Unassembled WGS sequence"/>
</dbReference>
<organism evidence="2 3">
    <name type="scientific">Heliocybe sulcata</name>
    <dbReference type="NCBI Taxonomy" id="5364"/>
    <lineage>
        <taxon>Eukaryota</taxon>
        <taxon>Fungi</taxon>
        <taxon>Dikarya</taxon>
        <taxon>Basidiomycota</taxon>
        <taxon>Agaricomycotina</taxon>
        <taxon>Agaricomycetes</taxon>
        <taxon>Gloeophyllales</taxon>
        <taxon>Gloeophyllaceae</taxon>
        <taxon>Heliocybe</taxon>
    </lineage>
</organism>
<evidence type="ECO:0000313" key="2">
    <source>
        <dbReference type="EMBL" id="TFK47514.1"/>
    </source>
</evidence>
<evidence type="ECO:0000256" key="1">
    <source>
        <dbReference type="SAM" id="MobiDB-lite"/>
    </source>
</evidence>
<name>A0A5C3MQH9_9AGAM</name>
<proteinExistence type="predicted"/>
<dbReference type="AlphaFoldDB" id="A0A5C3MQH9"/>
<gene>
    <name evidence="2" type="ORF">OE88DRAFT_1770662</name>
</gene>
<accession>A0A5C3MQH9</accession>
<dbReference type="STRING" id="5364.A0A5C3MQH9"/>
<reference evidence="2 3" key="1">
    <citation type="journal article" date="2019" name="Nat. Ecol. Evol.">
        <title>Megaphylogeny resolves global patterns of mushroom evolution.</title>
        <authorList>
            <person name="Varga T."/>
            <person name="Krizsan K."/>
            <person name="Foldi C."/>
            <person name="Dima B."/>
            <person name="Sanchez-Garcia M."/>
            <person name="Sanchez-Ramirez S."/>
            <person name="Szollosi G.J."/>
            <person name="Szarkandi J.G."/>
            <person name="Papp V."/>
            <person name="Albert L."/>
            <person name="Andreopoulos W."/>
            <person name="Angelini C."/>
            <person name="Antonin V."/>
            <person name="Barry K.W."/>
            <person name="Bougher N.L."/>
            <person name="Buchanan P."/>
            <person name="Buyck B."/>
            <person name="Bense V."/>
            <person name="Catcheside P."/>
            <person name="Chovatia M."/>
            <person name="Cooper J."/>
            <person name="Damon W."/>
            <person name="Desjardin D."/>
            <person name="Finy P."/>
            <person name="Geml J."/>
            <person name="Haridas S."/>
            <person name="Hughes K."/>
            <person name="Justo A."/>
            <person name="Karasinski D."/>
            <person name="Kautmanova I."/>
            <person name="Kiss B."/>
            <person name="Kocsube S."/>
            <person name="Kotiranta H."/>
            <person name="LaButti K.M."/>
            <person name="Lechner B.E."/>
            <person name="Liimatainen K."/>
            <person name="Lipzen A."/>
            <person name="Lukacs Z."/>
            <person name="Mihaltcheva S."/>
            <person name="Morgado L.N."/>
            <person name="Niskanen T."/>
            <person name="Noordeloos M.E."/>
            <person name="Ohm R.A."/>
            <person name="Ortiz-Santana B."/>
            <person name="Ovrebo C."/>
            <person name="Racz N."/>
            <person name="Riley R."/>
            <person name="Savchenko A."/>
            <person name="Shiryaev A."/>
            <person name="Soop K."/>
            <person name="Spirin V."/>
            <person name="Szebenyi C."/>
            <person name="Tomsovsky M."/>
            <person name="Tulloss R.E."/>
            <person name="Uehling J."/>
            <person name="Grigoriev I.V."/>
            <person name="Vagvolgyi C."/>
            <person name="Papp T."/>
            <person name="Martin F.M."/>
            <person name="Miettinen O."/>
            <person name="Hibbett D.S."/>
            <person name="Nagy L.G."/>
        </authorList>
    </citation>
    <scope>NUCLEOTIDE SEQUENCE [LARGE SCALE GENOMIC DNA]</scope>
    <source>
        <strain evidence="2 3">OMC1185</strain>
    </source>
</reference>
<feature type="compositionally biased region" description="Acidic residues" evidence="1">
    <location>
        <begin position="108"/>
        <end position="117"/>
    </location>
</feature>
<evidence type="ECO:0000313" key="3">
    <source>
        <dbReference type="Proteomes" id="UP000305948"/>
    </source>
</evidence>
<sequence length="563" mass="61425">MMSPYADLAQALQVQEDIDSPDLSDHLTAVIISSVHDEEPLMSLQAIHQTLAIYGAGDVLDPLGVLPRVLSYPSQSASDLLTFMGQQSNAREAMIAIQEAVERLGHDMEEDNSESSELENNGLTPSPALSLSGQLIRLVDLYRRVIPRLEIRRRGPLDTLEPALSSLTDVVSSAVAQADKAEGRDIFRAVSRLTSQAAGWARINSVDKEEEYAACTEILKSLLISTIELYHECIEMSLAQHTFRQYFPRLVFRTPAQEDKVVEEEVVREVKDAAHAVGISEQQISTTPAIASLFLLAHSLPLATPPLSILSSFLGIIVHCIQSNTLLDESLTVLLYCLHGAQAAQPPTTLDPEQAVPLATILPTLASAHPDPPTRHLVFRLLSMTLALCPSVLRLQLLEDLLTDKDATSPQMRVAAIGLVKEAVLDGLSTPPNSSNSSIFASTDVFRALGPVMLRPDPPDLLSPNLSLADFIDTSEPSRLSELLAFLYVVIIRDRDNRTGIRDNQRLANVQKTLLQPLRLLLDRWTQDVSAAHGHDTGTMAIASLETNLERVENALNSVNIGG</sequence>
<protein>
    <submittedName>
        <fullName evidence="2">Uncharacterized protein</fullName>
    </submittedName>
</protein>